<reference evidence="2" key="1">
    <citation type="submission" date="2021-05" db="EMBL/GenBank/DDBJ databases">
        <authorList>
            <person name="Pietrasiak N."/>
            <person name="Ward R."/>
            <person name="Stajich J.E."/>
            <person name="Kurbessoian T."/>
        </authorList>
    </citation>
    <scope>NUCLEOTIDE SEQUENCE</scope>
    <source>
        <strain evidence="2">UHER 2000/2452</strain>
    </source>
</reference>
<name>A0A951QEG5_9CYAN</name>
<accession>A0A951QEG5</accession>
<feature type="transmembrane region" description="Helical" evidence="1">
    <location>
        <begin position="135"/>
        <end position="154"/>
    </location>
</feature>
<dbReference type="AlphaFoldDB" id="A0A951QEG5"/>
<comment type="caution">
    <text evidence="2">The sequence shown here is derived from an EMBL/GenBank/DDBJ whole genome shotgun (WGS) entry which is preliminary data.</text>
</comment>
<proteinExistence type="predicted"/>
<gene>
    <name evidence="2" type="ORF">KME15_23960</name>
</gene>
<protein>
    <submittedName>
        <fullName evidence="2">Uncharacterized protein</fullName>
    </submittedName>
</protein>
<reference evidence="2" key="2">
    <citation type="journal article" date="2022" name="Microbiol. Resour. Announc.">
        <title>Metagenome Sequencing to Explore Phylogenomics of Terrestrial Cyanobacteria.</title>
        <authorList>
            <person name="Ward R.D."/>
            <person name="Stajich J.E."/>
            <person name="Johansen J.R."/>
            <person name="Huntemann M."/>
            <person name="Clum A."/>
            <person name="Foster B."/>
            <person name="Foster B."/>
            <person name="Roux S."/>
            <person name="Palaniappan K."/>
            <person name="Varghese N."/>
            <person name="Mukherjee S."/>
            <person name="Reddy T.B.K."/>
            <person name="Daum C."/>
            <person name="Copeland A."/>
            <person name="Chen I.A."/>
            <person name="Ivanova N.N."/>
            <person name="Kyrpides N.C."/>
            <person name="Shapiro N."/>
            <person name="Eloe-Fadrosh E.A."/>
            <person name="Pietrasiak N."/>
        </authorList>
    </citation>
    <scope>NUCLEOTIDE SEQUENCE</scope>
    <source>
        <strain evidence="2">UHER 2000/2452</strain>
    </source>
</reference>
<feature type="transmembrane region" description="Helical" evidence="1">
    <location>
        <begin position="262"/>
        <end position="285"/>
    </location>
</feature>
<organism evidence="2 3">
    <name type="scientific">Drouetiella hepatica Uher 2000/2452</name>
    <dbReference type="NCBI Taxonomy" id="904376"/>
    <lineage>
        <taxon>Bacteria</taxon>
        <taxon>Bacillati</taxon>
        <taxon>Cyanobacteriota</taxon>
        <taxon>Cyanophyceae</taxon>
        <taxon>Oculatellales</taxon>
        <taxon>Oculatellaceae</taxon>
        <taxon>Drouetiella</taxon>
    </lineage>
</organism>
<evidence type="ECO:0000313" key="2">
    <source>
        <dbReference type="EMBL" id="MBW4661737.1"/>
    </source>
</evidence>
<evidence type="ECO:0000256" key="1">
    <source>
        <dbReference type="SAM" id="Phobius"/>
    </source>
</evidence>
<feature type="transmembrane region" description="Helical" evidence="1">
    <location>
        <begin position="102"/>
        <end position="129"/>
    </location>
</feature>
<feature type="transmembrane region" description="Helical" evidence="1">
    <location>
        <begin position="208"/>
        <end position="230"/>
    </location>
</feature>
<keyword evidence="1" id="KW-1133">Transmembrane helix</keyword>
<dbReference type="EMBL" id="JAHHHD010000044">
    <property type="protein sequence ID" value="MBW4661737.1"/>
    <property type="molecule type" value="Genomic_DNA"/>
</dbReference>
<sequence>MSQSPNPNNLSVRQGSISTAFRVYRNHLISYSWLSLFAGLWLFVPVYGWAKHCAIAGAISRQTFQGLVNQPESIAVAKSRTNSLIWHWLATGIALTWIRFKLAALTLVISLLAWLATMLIASIFFHGYITAKENTAIALILTSFPPLVFLIIALTRILRLYSRVWLAEAFLAIGSLNTTDGVSQRWESNISKSWRSTRGAAKRISLKVWVVLIMLVIATGMAIIPVHAGLGFVHKLGQLPNVVYSKRQLIEQNSAQMTQTLMLSYAMAQILLMPFAQVLKAVVYFDIQGQREF</sequence>
<evidence type="ECO:0000313" key="3">
    <source>
        <dbReference type="Proteomes" id="UP000757435"/>
    </source>
</evidence>
<keyword evidence="1" id="KW-0812">Transmembrane</keyword>
<keyword evidence="1" id="KW-0472">Membrane</keyword>
<feature type="transmembrane region" description="Helical" evidence="1">
    <location>
        <begin position="31"/>
        <end position="50"/>
    </location>
</feature>
<dbReference type="Proteomes" id="UP000757435">
    <property type="component" value="Unassembled WGS sequence"/>
</dbReference>